<name>A0A936Z7W5_9HYPH</name>
<protein>
    <submittedName>
        <fullName evidence="1">DUF3293 domain-containing protein</fullName>
    </submittedName>
</protein>
<keyword evidence="2" id="KW-1185">Reference proteome</keyword>
<sequence>MTASSMLARPEAMCCLITDYHNASYWVRHDAGTLTFDLGRPCLPLEGLLLRHEARSAAFITAHNPGSNIMPESVNRRAQERLRQELEPLGLLFEGIGAGADWPDEPSFLVLGIGLEEAKSVGLRYGLNAIIWVEGNTLQIVRLTQPEAARA</sequence>
<gene>
    <name evidence="1" type="ORF">JKG68_09805</name>
</gene>
<reference evidence="1" key="1">
    <citation type="submission" date="2021-01" db="EMBL/GenBank/DDBJ databases">
        <title>Microvirga sp.</title>
        <authorList>
            <person name="Kim M.K."/>
        </authorList>
    </citation>
    <scope>NUCLEOTIDE SEQUENCE</scope>
    <source>
        <strain evidence="1">5420S-16</strain>
    </source>
</reference>
<dbReference type="Proteomes" id="UP000605848">
    <property type="component" value="Unassembled WGS sequence"/>
</dbReference>
<evidence type="ECO:0000313" key="1">
    <source>
        <dbReference type="EMBL" id="MBL0404261.1"/>
    </source>
</evidence>
<dbReference type="InterPro" id="IPR021710">
    <property type="entry name" value="DUF3293"/>
</dbReference>
<dbReference type="Pfam" id="PF11697">
    <property type="entry name" value="DUF3293"/>
    <property type="match status" value="1"/>
</dbReference>
<proteinExistence type="predicted"/>
<comment type="caution">
    <text evidence="1">The sequence shown here is derived from an EMBL/GenBank/DDBJ whole genome shotgun (WGS) entry which is preliminary data.</text>
</comment>
<evidence type="ECO:0000313" key="2">
    <source>
        <dbReference type="Proteomes" id="UP000605848"/>
    </source>
</evidence>
<dbReference type="RefSeq" id="WP_202058766.1">
    <property type="nucleotide sequence ID" value="NZ_JAEQMY010000011.1"/>
</dbReference>
<dbReference type="AlphaFoldDB" id="A0A936Z7W5"/>
<accession>A0A936Z7W5</accession>
<organism evidence="1 2">
    <name type="scientific">Microvirga aerilata</name>
    <dbReference type="NCBI Taxonomy" id="670292"/>
    <lineage>
        <taxon>Bacteria</taxon>
        <taxon>Pseudomonadati</taxon>
        <taxon>Pseudomonadota</taxon>
        <taxon>Alphaproteobacteria</taxon>
        <taxon>Hyphomicrobiales</taxon>
        <taxon>Methylobacteriaceae</taxon>
        <taxon>Microvirga</taxon>
    </lineage>
</organism>
<dbReference type="EMBL" id="JAEQMY010000011">
    <property type="protein sequence ID" value="MBL0404261.1"/>
    <property type="molecule type" value="Genomic_DNA"/>
</dbReference>